<feature type="compositionally biased region" description="Polar residues" evidence="3">
    <location>
        <begin position="140"/>
        <end position="151"/>
    </location>
</feature>
<feature type="domain" description="Histone RNA hairpin-binding protein RNA-binding" evidence="4">
    <location>
        <begin position="163"/>
        <end position="230"/>
    </location>
</feature>
<evidence type="ECO:0000256" key="2">
    <source>
        <dbReference type="ARBA" id="ARBA00022884"/>
    </source>
</evidence>
<dbReference type="PANTHER" id="PTHR17408">
    <property type="entry name" value="HISTONE RNA HAIRPIN-BINDING PROTEIN"/>
    <property type="match status" value="1"/>
</dbReference>
<keyword evidence="2" id="KW-0694">RNA-binding</keyword>
<accession>A0AAN7VHJ0</accession>
<comment type="similarity">
    <text evidence="1">Belongs to the SLBP family.</text>
</comment>
<evidence type="ECO:0000259" key="4">
    <source>
        <dbReference type="Pfam" id="PF15247"/>
    </source>
</evidence>
<feature type="compositionally biased region" description="Polar residues" evidence="3">
    <location>
        <begin position="109"/>
        <end position="119"/>
    </location>
</feature>
<evidence type="ECO:0000256" key="1">
    <source>
        <dbReference type="ARBA" id="ARBA00006151"/>
    </source>
</evidence>
<evidence type="ECO:0000313" key="6">
    <source>
        <dbReference type="Proteomes" id="UP001329430"/>
    </source>
</evidence>
<dbReference type="GO" id="GO:0051028">
    <property type="term" value="P:mRNA transport"/>
    <property type="evidence" value="ECO:0007669"/>
    <property type="project" value="TreeGrafter"/>
</dbReference>
<dbReference type="Pfam" id="PF15247">
    <property type="entry name" value="SLBP_RNA_bind"/>
    <property type="match status" value="1"/>
</dbReference>
<protein>
    <recommendedName>
        <fullName evidence="4">Histone RNA hairpin-binding protein RNA-binding domain-containing protein</fullName>
    </recommendedName>
</protein>
<reference evidence="5 6" key="1">
    <citation type="journal article" date="2024" name="Insects">
        <title>An Improved Chromosome-Level Genome Assembly of the Firefly Pyrocoelia pectoralis.</title>
        <authorList>
            <person name="Fu X."/>
            <person name="Meyer-Rochow V.B."/>
            <person name="Ballantyne L."/>
            <person name="Zhu X."/>
        </authorList>
    </citation>
    <scope>NUCLEOTIDE SEQUENCE [LARGE SCALE GENOMIC DNA]</scope>
    <source>
        <strain evidence="5">XCY_ONT2</strain>
    </source>
</reference>
<dbReference type="Gene3D" id="1.10.8.1120">
    <property type="entry name" value="Histone RNA hairpin-binding protein RNA-binding domain"/>
    <property type="match status" value="1"/>
</dbReference>
<dbReference type="AlphaFoldDB" id="A0AAN7VHJ0"/>
<dbReference type="InterPro" id="IPR038294">
    <property type="entry name" value="SLBP_RNA_bind_sf"/>
</dbReference>
<dbReference type="InterPro" id="IPR026502">
    <property type="entry name" value="SLBP1/SLBP2"/>
</dbReference>
<dbReference type="GO" id="GO:0003729">
    <property type="term" value="F:mRNA binding"/>
    <property type="evidence" value="ECO:0007669"/>
    <property type="project" value="InterPro"/>
</dbReference>
<evidence type="ECO:0000256" key="3">
    <source>
        <dbReference type="SAM" id="MobiDB-lite"/>
    </source>
</evidence>
<keyword evidence="6" id="KW-1185">Reference proteome</keyword>
<dbReference type="FunFam" id="1.10.8.1120:FF:000001">
    <property type="entry name" value="Histone RNA hairpin-binding protein-like"/>
    <property type="match status" value="1"/>
</dbReference>
<feature type="compositionally biased region" description="Basic and acidic residues" evidence="3">
    <location>
        <begin position="120"/>
        <end position="139"/>
    </location>
</feature>
<gene>
    <name evidence="5" type="ORF">RI129_004973</name>
</gene>
<dbReference type="Proteomes" id="UP001329430">
    <property type="component" value="Chromosome 3"/>
</dbReference>
<dbReference type="GO" id="GO:0071204">
    <property type="term" value="C:histone pre-mRNA 3'end processing complex"/>
    <property type="evidence" value="ECO:0007669"/>
    <property type="project" value="TreeGrafter"/>
</dbReference>
<dbReference type="PANTHER" id="PTHR17408:SF0">
    <property type="entry name" value="HISTONE RNA HAIRPIN-BINDING PROTEIN"/>
    <property type="match status" value="1"/>
</dbReference>
<dbReference type="EMBL" id="JAVRBK010000003">
    <property type="protein sequence ID" value="KAK5646509.1"/>
    <property type="molecule type" value="Genomic_DNA"/>
</dbReference>
<dbReference type="GO" id="GO:0071207">
    <property type="term" value="F:histone pre-mRNA stem-loop binding"/>
    <property type="evidence" value="ECO:0007669"/>
    <property type="project" value="TreeGrafter"/>
</dbReference>
<feature type="region of interest" description="Disordered" evidence="3">
    <location>
        <begin position="103"/>
        <end position="166"/>
    </location>
</feature>
<proteinExistence type="inferred from homology"/>
<name>A0AAN7VHJ0_9COLE</name>
<dbReference type="GO" id="GO:0005737">
    <property type="term" value="C:cytoplasm"/>
    <property type="evidence" value="ECO:0007669"/>
    <property type="project" value="TreeGrafter"/>
</dbReference>
<sequence length="230" mass="26780">MSLKRRLSMNTSLKNAKIFDPDDDNDNNINSKDKCMKYIDAFNDNAQFNSFSDIKQECNSDSGDSLSDFPPPPPSIRMKLEPFDPDDINFNISEEQMQQISVKTEFDENTNGSTNSSKLGKSERGTIFKREAPYDKPEQEPQSSSMSNGKTSPKKRKREFERDDAILLRRQKQINYGKNTIGYDNYVKSVSRNERKHDDPVTPNKYIKYSRRAWDGLIKQWRLKLHKYDP</sequence>
<dbReference type="InterPro" id="IPR029344">
    <property type="entry name" value="SLBP_RNA_bind"/>
</dbReference>
<feature type="region of interest" description="Disordered" evidence="3">
    <location>
        <begin position="56"/>
        <end position="88"/>
    </location>
</feature>
<dbReference type="GO" id="GO:0007076">
    <property type="term" value="P:mitotic chromosome condensation"/>
    <property type="evidence" value="ECO:0007669"/>
    <property type="project" value="UniProtKB-ARBA"/>
</dbReference>
<evidence type="ECO:0000313" key="5">
    <source>
        <dbReference type="EMBL" id="KAK5646509.1"/>
    </source>
</evidence>
<comment type="caution">
    <text evidence="5">The sequence shown here is derived from an EMBL/GenBank/DDBJ whole genome shotgun (WGS) entry which is preliminary data.</text>
</comment>
<dbReference type="GO" id="GO:0006398">
    <property type="term" value="P:mRNA 3'-end processing by stem-loop binding and cleavage"/>
    <property type="evidence" value="ECO:0007669"/>
    <property type="project" value="TreeGrafter"/>
</dbReference>
<organism evidence="5 6">
    <name type="scientific">Pyrocoelia pectoralis</name>
    <dbReference type="NCBI Taxonomy" id="417401"/>
    <lineage>
        <taxon>Eukaryota</taxon>
        <taxon>Metazoa</taxon>
        <taxon>Ecdysozoa</taxon>
        <taxon>Arthropoda</taxon>
        <taxon>Hexapoda</taxon>
        <taxon>Insecta</taxon>
        <taxon>Pterygota</taxon>
        <taxon>Neoptera</taxon>
        <taxon>Endopterygota</taxon>
        <taxon>Coleoptera</taxon>
        <taxon>Polyphaga</taxon>
        <taxon>Elateriformia</taxon>
        <taxon>Elateroidea</taxon>
        <taxon>Lampyridae</taxon>
        <taxon>Lampyrinae</taxon>
        <taxon>Pyrocoelia</taxon>
    </lineage>
</organism>